<dbReference type="RefSeq" id="WP_130590960.1">
    <property type="nucleotide sequence ID" value="NZ_CP034752.1"/>
</dbReference>
<keyword evidence="3" id="KW-1185">Reference proteome</keyword>
<keyword evidence="1" id="KW-1133">Transmembrane helix</keyword>
<dbReference type="InterPro" id="IPR008473">
    <property type="entry name" value="Phage_holin_3_7"/>
</dbReference>
<protein>
    <submittedName>
        <fullName evidence="2">Phage holin family protein</fullName>
    </submittedName>
</protein>
<feature type="transmembrane region" description="Helical" evidence="1">
    <location>
        <begin position="6"/>
        <end position="24"/>
    </location>
</feature>
<organism evidence="2 3">
    <name type="scientific">Limnobaculum zhutongyuii</name>
    <dbReference type="NCBI Taxonomy" id="2498113"/>
    <lineage>
        <taxon>Bacteria</taxon>
        <taxon>Pseudomonadati</taxon>
        <taxon>Pseudomonadota</taxon>
        <taxon>Gammaproteobacteria</taxon>
        <taxon>Enterobacterales</taxon>
        <taxon>Budviciaceae</taxon>
        <taxon>Limnobaculum</taxon>
    </lineage>
</organism>
<gene>
    <name evidence="2" type="ORF">EKN56_05930</name>
</gene>
<dbReference type="OrthoDB" id="6455699at2"/>
<dbReference type="Proteomes" id="UP000293154">
    <property type="component" value="Chromosome"/>
</dbReference>
<keyword evidence="1" id="KW-0812">Transmembrane</keyword>
<feature type="transmembrane region" description="Helical" evidence="1">
    <location>
        <begin position="67"/>
        <end position="87"/>
    </location>
</feature>
<dbReference type="AlphaFoldDB" id="A0A411WIH9"/>
<name>A0A411WIH9_9GAMM</name>
<keyword evidence="1" id="KW-0472">Membrane</keyword>
<accession>A0A411WIH9</accession>
<feature type="transmembrane region" description="Helical" evidence="1">
    <location>
        <begin position="36"/>
        <end position="55"/>
    </location>
</feature>
<evidence type="ECO:0000313" key="2">
    <source>
        <dbReference type="EMBL" id="QBH95980.1"/>
    </source>
</evidence>
<sequence>MFDNPLLAINVVICALIIIRLMTFRRGNKKHNPTRAYLSYFLAVACFVVIVRIVFKQYVYIDWAETVLNLVLCIAIYSAKGNISELFKTRRRGVK</sequence>
<reference evidence="2 3" key="1">
    <citation type="submission" date="2019-03" db="EMBL/GenBank/DDBJ databases">
        <title>Pragia sp. nov. isolated from the gut tract of Carduelis flavirostris.</title>
        <authorList>
            <person name="Ge Y."/>
        </authorList>
    </citation>
    <scope>NUCLEOTIDE SEQUENCE [LARGE SCALE GENOMIC DNA]</scope>
    <source>
        <strain evidence="2 3">CF-458</strain>
    </source>
</reference>
<dbReference type="KEGG" id="prag:EKN56_05930"/>
<evidence type="ECO:0000313" key="3">
    <source>
        <dbReference type="Proteomes" id="UP000293154"/>
    </source>
</evidence>
<dbReference type="Pfam" id="PF05449">
    <property type="entry name" value="Phage_holin_3_7"/>
    <property type="match status" value="1"/>
</dbReference>
<evidence type="ECO:0000256" key="1">
    <source>
        <dbReference type="SAM" id="Phobius"/>
    </source>
</evidence>
<dbReference type="EMBL" id="CP034752">
    <property type="protein sequence ID" value="QBH95980.1"/>
    <property type="molecule type" value="Genomic_DNA"/>
</dbReference>
<proteinExistence type="predicted"/>